<dbReference type="InterPro" id="IPR001387">
    <property type="entry name" value="Cro/C1-type_HTH"/>
</dbReference>
<feature type="domain" description="HTH cro/C1-type" evidence="2">
    <location>
        <begin position="18"/>
        <end position="72"/>
    </location>
</feature>
<dbReference type="Gene3D" id="1.10.260.40">
    <property type="entry name" value="lambda repressor-like DNA-binding domains"/>
    <property type="match status" value="1"/>
</dbReference>
<dbReference type="CDD" id="cd02209">
    <property type="entry name" value="cupin_XRE_C"/>
    <property type="match status" value="1"/>
</dbReference>
<dbReference type="Proteomes" id="UP000244817">
    <property type="component" value="Unassembled WGS sequence"/>
</dbReference>
<dbReference type="AlphaFoldDB" id="A0A2T7FUZ6"/>
<dbReference type="PANTHER" id="PTHR46797">
    <property type="entry name" value="HTH-TYPE TRANSCRIPTIONAL REGULATOR"/>
    <property type="match status" value="1"/>
</dbReference>
<reference evidence="3 4" key="1">
    <citation type="submission" date="2018-04" db="EMBL/GenBank/DDBJ databases">
        <title>Pelagivirga bohaiensis gen. nov., sp. nov., a bacterium isolated from the Bohai Sea.</title>
        <authorList>
            <person name="Ji X."/>
        </authorList>
    </citation>
    <scope>NUCLEOTIDE SEQUENCE [LARGE SCALE GENOMIC DNA]</scope>
    <source>
        <strain evidence="3 4">BH-SD16</strain>
    </source>
</reference>
<dbReference type="OrthoDB" id="9805356at2"/>
<gene>
    <name evidence="3" type="ORF">DC363_11760</name>
</gene>
<dbReference type="InterPro" id="IPR010982">
    <property type="entry name" value="Lambda_DNA-bd_dom_sf"/>
</dbReference>
<sequence>MRDQTTRPTAPAVLGQRIRGRRRKLSLTLKAVAERSGLSVGYLSQVETDKAVPSLGTLAQIAQALEVDLDYFITTPRAATGLSRANERAQFSLPGSTMSYEAISNDYPGSELSSYILMVPPGYVSEVATHEGEEIIFVLEGEIEQTLGDETVTMGAGDALHYSGATPHSWANRSDRPARMIWTGTLSVLARKDHKLSTPKPTGETS</sequence>
<evidence type="ECO:0000259" key="2">
    <source>
        <dbReference type="PROSITE" id="PS50943"/>
    </source>
</evidence>
<dbReference type="GO" id="GO:0003700">
    <property type="term" value="F:DNA-binding transcription factor activity"/>
    <property type="evidence" value="ECO:0007669"/>
    <property type="project" value="TreeGrafter"/>
</dbReference>
<comment type="caution">
    <text evidence="3">The sequence shown here is derived from an EMBL/GenBank/DDBJ whole genome shotgun (WGS) entry which is preliminary data.</text>
</comment>
<dbReference type="SMART" id="SM00530">
    <property type="entry name" value="HTH_XRE"/>
    <property type="match status" value="1"/>
</dbReference>
<dbReference type="SUPFAM" id="SSF47413">
    <property type="entry name" value="lambda repressor-like DNA-binding domains"/>
    <property type="match status" value="1"/>
</dbReference>
<keyword evidence="4" id="KW-1185">Reference proteome</keyword>
<dbReference type="InterPro" id="IPR014710">
    <property type="entry name" value="RmlC-like_jellyroll"/>
</dbReference>
<dbReference type="RefSeq" id="WP_108641358.1">
    <property type="nucleotide sequence ID" value="NZ_QCYG01000007.1"/>
</dbReference>
<dbReference type="EMBL" id="QCYG01000007">
    <property type="protein sequence ID" value="PVA05988.1"/>
    <property type="molecule type" value="Genomic_DNA"/>
</dbReference>
<organism evidence="3 4">
    <name type="scientific">Thalassorhabdomicrobium marinisediminis</name>
    <dbReference type="NCBI Taxonomy" id="2170577"/>
    <lineage>
        <taxon>Bacteria</taxon>
        <taxon>Pseudomonadati</taxon>
        <taxon>Pseudomonadota</taxon>
        <taxon>Alphaproteobacteria</taxon>
        <taxon>Rhodobacterales</taxon>
        <taxon>Paracoccaceae</taxon>
        <taxon>Thalassorhabdomicrobium</taxon>
    </lineage>
</organism>
<dbReference type="Pfam" id="PF01381">
    <property type="entry name" value="HTH_3"/>
    <property type="match status" value="1"/>
</dbReference>
<dbReference type="PROSITE" id="PS50943">
    <property type="entry name" value="HTH_CROC1"/>
    <property type="match status" value="1"/>
</dbReference>
<dbReference type="InterPro" id="IPR011051">
    <property type="entry name" value="RmlC_Cupin_sf"/>
</dbReference>
<protein>
    <submittedName>
        <fullName evidence="3">XRE family transcriptional regulator</fullName>
    </submittedName>
</protein>
<accession>A0A2T7FUZ6</accession>
<evidence type="ECO:0000313" key="3">
    <source>
        <dbReference type="EMBL" id="PVA05988.1"/>
    </source>
</evidence>
<name>A0A2T7FUZ6_9RHOB</name>
<dbReference type="CDD" id="cd00093">
    <property type="entry name" value="HTH_XRE"/>
    <property type="match status" value="1"/>
</dbReference>
<keyword evidence="1" id="KW-0238">DNA-binding</keyword>
<dbReference type="PANTHER" id="PTHR46797:SF1">
    <property type="entry name" value="METHYLPHOSPHONATE SYNTHASE"/>
    <property type="match status" value="1"/>
</dbReference>
<dbReference type="GO" id="GO:0005829">
    <property type="term" value="C:cytosol"/>
    <property type="evidence" value="ECO:0007669"/>
    <property type="project" value="TreeGrafter"/>
</dbReference>
<evidence type="ECO:0000256" key="1">
    <source>
        <dbReference type="ARBA" id="ARBA00023125"/>
    </source>
</evidence>
<proteinExistence type="predicted"/>
<dbReference type="InterPro" id="IPR050807">
    <property type="entry name" value="TransReg_Diox_bact_type"/>
</dbReference>
<evidence type="ECO:0000313" key="4">
    <source>
        <dbReference type="Proteomes" id="UP000244817"/>
    </source>
</evidence>
<dbReference type="Pfam" id="PF07883">
    <property type="entry name" value="Cupin_2"/>
    <property type="match status" value="1"/>
</dbReference>
<dbReference type="Gene3D" id="2.60.120.10">
    <property type="entry name" value="Jelly Rolls"/>
    <property type="match status" value="1"/>
</dbReference>
<dbReference type="SUPFAM" id="SSF51182">
    <property type="entry name" value="RmlC-like cupins"/>
    <property type="match status" value="1"/>
</dbReference>
<dbReference type="GO" id="GO:0003677">
    <property type="term" value="F:DNA binding"/>
    <property type="evidence" value="ECO:0007669"/>
    <property type="project" value="UniProtKB-KW"/>
</dbReference>
<dbReference type="InterPro" id="IPR013096">
    <property type="entry name" value="Cupin_2"/>
</dbReference>